<comment type="subcellular location">
    <subcellularLocation>
        <location evidence="3">Cytoplasm</location>
    </subcellularLocation>
    <text evidence="3">Associated with two foci at the outer edges of the nucleoid region in young cells, and at four foci within both cell halves in older cells.</text>
</comment>
<dbReference type="Proteomes" id="UP001229251">
    <property type="component" value="Unassembled WGS sequence"/>
</dbReference>
<dbReference type="InterPro" id="IPR003768">
    <property type="entry name" value="ScpA"/>
</dbReference>
<dbReference type="GO" id="GO:0007059">
    <property type="term" value="P:chromosome segregation"/>
    <property type="evidence" value="ECO:0007669"/>
    <property type="project" value="UniProtKB-UniRule"/>
</dbReference>
<name>A0AAJ1Q4R0_9LACT</name>
<organism evidence="4 5">
    <name type="scientific">Facklamia hominis</name>
    <dbReference type="NCBI Taxonomy" id="178214"/>
    <lineage>
        <taxon>Bacteria</taxon>
        <taxon>Bacillati</taxon>
        <taxon>Bacillota</taxon>
        <taxon>Bacilli</taxon>
        <taxon>Lactobacillales</taxon>
        <taxon>Aerococcaceae</taxon>
        <taxon>Facklamia</taxon>
    </lineage>
</organism>
<dbReference type="RefSeq" id="WP_285065150.1">
    <property type="nucleotide sequence ID" value="NZ_JASOOE010000001.1"/>
</dbReference>
<comment type="similarity">
    <text evidence="3">Belongs to the ScpA family.</text>
</comment>
<evidence type="ECO:0000313" key="4">
    <source>
        <dbReference type="EMBL" id="MDK7186476.1"/>
    </source>
</evidence>
<sequence length="251" mass="29098">MTGFKQDSHRSHEMEINLTAFQGPFDLLLHLIKKMEIDIYDIPVAEITDQYLEFIHQSSAIDLDQISDYLVTAATLIEIKSRLLIPIEDKSLDMELEEDPRKTLVDHLLLYQQFQEVADDLDRRQSNRALTFSRASSDLTAYQLSVPLEEGELELGDLQEAMLRLLQRQLDQQVPAKEIKYDQVSVSDKINAIRKKFRQLVQGQSLSLRDLMDKETRPEIIACFLAILELVRKQELIFEQKSQYGPIHIRG</sequence>
<proteinExistence type="inferred from homology"/>
<dbReference type="Gene3D" id="1.10.10.580">
    <property type="entry name" value="Structural maintenance of chromosome 1. Chain E"/>
    <property type="match status" value="1"/>
</dbReference>
<comment type="function">
    <text evidence="3">Participates in chromosomal partition during cell division. May act via the formation of a condensin-like complex containing Smc and ScpB that pull DNA away from mid-cell into both cell halves.</text>
</comment>
<accession>A0AAJ1Q4R0</accession>
<evidence type="ECO:0000313" key="5">
    <source>
        <dbReference type="Proteomes" id="UP001229251"/>
    </source>
</evidence>
<dbReference type="Gene3D" id="6.10.250.2410">
    <property type="match status" value="1"/>
</dbReference>
<keyword evidence="3" id="KW-0131">Cell cycle</keyword>
<dbReference type="GO" id="GO:0005737">
    <property type="term" value="C:cytoplasm"/>
    <property type="evidence" value="ECO:0007669"/>
    <property type="project" value="UniProtKB-SubCell"/>
</dbReference>
<dbReference type="GO" id="GO:0006260">
    <property type="term" value="P:DNA replication"/>
    <property type="evidence" value="ECO:0007669"/>
    <property type="project" value="UniProtKB-UniRule"/>
</dbReference>
<protein>
    <recommendedName>
        <fullName evidence="2 3">Segregation and condensation protein A</fullName>
    </recommendedName>
</protein>
<dbReference type="PANTHER" id="PTHR33969:SF2">
    <property type="entry name" value="SEGREGATION AND CONDENSATION PROTEIN A"/>
    <property type="match status" value="1"/>
</dbReference>
<gene>
    <name evidence="3" type="primary">scpA</name>
    <name evidence="4" type="ORF">QP433_00595</name>
</gene>
<comment type="subunit">
    <text evidence="3">Component of a cohesin-like complex composed of ScpA, ScpB and the Smc homodimer, in which ScpA and ScpB bind to the head domain of Smc. The presence of the three proteins is required for the association of the complex with DNA.</text>
</comment>
<evidence type="ECO:0000256" key="2">
    <source>
        <dbReference type="ARBA" id="ARBA00044777"/>
    </source>
</evidence>
<dbReference type="EMBL" id="JASOOE010000001">
    <property type="protein sequence ID" value="MDK7186476.1"/>
    <property type="molecule type" value="Genomic_DNA"/>
</dbReference>
<dbReference type="InterPro" id="IPR023093">
    <property type="entry name" value="ScpA-like_C"/>
</dbReference>
<comment type="caution">
    <text evidence="4">The sequence shown here is derived from an EMBL/GenBank/DDBJ whole genome shotgun (WGS) entry which is preliminary data.</text>
</comment>
<dbReference type="AlphaFoldDB" id="A0AAJ1Q4R0"/>
<keyword evidence="3" id="KW-0132">Cell division</keyword>
<dbReference type="PANTHER" id="PTHR33969">
    <property type="entry name" value="SEGREGATION AND CONDENSATION PROTEIN A"/>
    <property type="match status" value="1"/>
</dbReference>
<dbReference type="HAMAP" id="MF_01805">
    <property type="entry name" value="ScpA"/>
    <property type="match status" value="1"/>
</dbReference>
<reference evidence="4" key="1">
    <citation type="submission" date="2023-05" db="EMBL/GenBank/DDBJ databases">
        <title>Cataloging the Phylogenetic Diversity of Human Bladder Bacteria.</title>
        <authorList>
            <person name="Du J."/>
        </authorList>
    </citation>
    <scope>NUCLEOTIDE SEQUENCE</scope>
    <source>
        <strain evidence="4">UMB1231</strain>
    </source>
</reference>
<evidence type="ECO:0000256" key="3">
    <source>
        <dbReference type="HAMAP-Rule" id="MF_01805"/>
    </source>
</evidence>
<evidence type="ECO:0000256" key="1">
    <source>
        <dbReference type="ARBA" id="ARBA00022829"/>
    </source>
</evidence>
<keyword evidence="3" id="KW-0963">Cytoplasm</keyword>
<keyword evidence="1 3" id="KW-0159">Chromosome partition</keyword>
<dbReference type="GO" id="GO:0051301">
    <property type="term" value="P:cell division"/>
    <property type="evidence" value="ECO:0007669"/>
    <property type="project" value="UniProtKB-KW"/>
</dbReference>
<dbReference type="Pfam" id="PF02616">
    <property type="entry name" value="SMC_ScpA"/>
    <property type="match status" value="1"/>
</dbReference>